<keyword evidence="3" id="KW-0479">Metal-binding</keyword>
<dbReference type="SUPFAM" id="SSF53335">
    <property type="entry name" value="S-adenosyl-L-methionine-dependent methyltransferases"/>
    <property type="match status" value="1"/>
</dbReference>
<sequence>MGSYTHNSIHEIGHGHVLQVEKVLHMTSGVGENSYSHNSALQKTVISKVKPVLEGTVRALYSKENFPRYFSVADLGCSSGPNTLTATYEMIDAIVGLCRETGHSPPELTVFLNDLPSNDFNTDFKLLPEFYGMLKKEKGNDVGPCFIAGMPGSFYGRLFPSKSLDFVHSSYSVHWLSKVPEGINNNKGNICIGKTSPHNVFEAYLEQFQSDFSLLLRSRADEIKLGGQMILTFMGRSIKDPTISDCCLFWELLAKCLLDMAAEGLIEEADIDTFNLPYYTPFIEEVKTILEKEGSFVIDRLETFEVNLDANDNEENKNYVFDKFTCGQNVSHCVRAISESLLADHFGEAIIDDLFERYAERIGEHISMEKIKLFNIVISMGRNQDLNLGRAKA</sequence>
<dbReference type="PANTHER" id="PTHR31009">
    <property type="entry name" value="S-ADENOSYL-L-METHIONINE:CARBOXYL METHYLTRANSFERASE FAMILY PROTEIN"/>
    <property type="match status" value="1"/>
</dbReference>
<dbReference type="EMBL" id="JAZDWU010000003">
    <property type="protein sequence ID" value="KAL0008196.1"/>
    <property type="molecule type" value="Genomic_DNA"/>
</dbReference>
<dbReference type="GO" id="GO:0046872">
    <property type="term" value="F:metal ion binding"/>
    <property type="evidence" value="ECO:0007669"/>
    <property type="project" value="UniProtKB-KW"/>
</dbReference>
<keyword evidence="6" id="KW-1185">Reference proteome</keyword>
<dbReference type="AlphaFoldDB" id="A0AAW2DHR0"/>
<keyword evidence="4" id="KW-0460">Magnesium</keyword>
<dbReference type="Gene3D" id="3.40.50.150">
    <property type="entry name" value="Vaccinia Virus protein VP39"/>
    <property type="match status" value="1"/>
</dbReference>
<evidence type="ECO:0000313" key="5">
    <source>
        <dbReference type="EMBL" id="KAL0008196.1"/>
    </source>
</evidence>
<organism evidence="5 6">
    <name type="scientific">Lithocarpus litseifolius</name>
    <dbReference type="NCBI Taxonomy" id="425828"/>
    <lineage>
        <taxon>Eukaryota</taxon>
        <taxon>Viridiplantae</taxon>
        <taxon>Streptophyta</taxon>
        <taxon>Embryophyta</taxon>
        <taxon>Tracheophyta</taxon>
        <taxon>Spermatophyta</taxon>
        <taxon>Magnoliopsida</taxon>
        <taxon>eudicotyledons</taxon>
        <taxon>Gunneridae</taxon>
        <taxon>Pentapetalae</taxon>
        <taxon>rosids</taxon>
        <taxon>fabids</taxon>
        <taxon>Fagales</taxon>
        <taxon>Fagaceae</taxon>
        <taxon>Lithocarpus</taxon>
    </lineage>
</organism>
<comment type="caution">
    <text evidence="5">The sequence shown here is derived from an EMBL/GenBank/DDBJ whole genome shotgun (WGS) entry which is preliminary data.</text>
</comment>
<keyword evidence="1" id="KW-0489">Methyltransferase</keyword>
<reference evidence="5 6" key="1">
    <citation type="submission" date="2024-01" db="EMBL/GenBank/DDBJ databases">
        <title>A telomere-to-telomere, gap-free genome of sweet tea (Lithocarpus litseifolius).</title>
        <authorList>
            <person name="Zhou J."/>
        </authorList>
    </citation>
    <scope>NUCLEOTIDE SEQUENCE [LARGE SCALE GENOMIC DNA]</scope>
    <source>
        <strain evidence="5">Zhou-2022a</strain>
        <tissue evidence="5">Leaf</tissue>
    </source>
</reference>
<dbReference type="GO" id="GO:0032259">
    <property type="term" value="P:methylation"/>
    <property type="evidence" value="ECO:0007669"/>
    <property type="project" value="UniProtKB-KW"/>
</dbReference>
<dbReference type="Proteomes" id="UP001459277">
    <property type="component" value="Unassembled WGS sequence"/>
</dbReference>
<dbReference type="InterPro" id="IPR005299">
    <property type="entry name" value="MeTrfase_7"/>
</dbReference>
<evidence type="ECO:0000256" key="1">
    <source>
        <dbReference type="ARBA" id="ARBA00022603"/>
    </source>
</evidence>
<accession>A0AAW2DHR0</accession>
<dbReference type="Pfam" id="PF03492">
    <property type="entry name" value="Methyltransf_7"/>
    <property type="match status" value="1"/>
</dbReference>
<evidence type="ECO:0000313" key="6">
    <source>
        <dbReference type="Proteomes" id="UP001459277"/>
    </source>
</evidence>
<evidence type="ECO:0000256" key="3">
    <source>
        <dbReference type="ARBA" id="ARBA00022723"/>
    </source>
</evidence>
<dbReference type="Gene3D" id="1.10.1200.270">
    <property type="entry name" value="Methyltransferase, alpha-helical capping domain"/>
    <property type="match status" value="1"/>
</dbReference>
<name>A0AAW2DHR0_9ROSI</name>
<evidence type="ECO:0000256" key="2">
    <source>
        <dbReference type="ARBA" id="ARBA00022679"/>
    </source>
</evidence>
<keyword evidence="2" id="KW-0808">Transferase</keyword>
<dbReference type="InterPro" id="IPR042086">
    <property type="entry name" value="MeTrfase_capping"/>
</dbReference>
<evidence type="ECO:0000256" key="4">
    <source>
        <dbReference type="ARBA" id="ARBA00022842"/>
    </source>
</evidence>
<gene>
    <name evidence="5" type="ORF">SO802_009698</name>
</gene>
<dbReference type="GO" id="GO:0008168">
    <property type="term" value="F:methyltransferase activity"/>
    <property type="evidence" value="ECO:0007669"/>
    <property type="project" value="UniProtKB-KW"/>
</dbReference>
<dbReference type="InterPro" id="IPR029063">
    <property type="entry name" value="SAM-dependent_MTases_sf"/>
</dbReference>
<protein>
    <submittedName>
        <fullName evidence="5">Uncharacterized protein</fullName>
    </submittedName>
</protein>
<proteinExistence type="predicted"/>